<protein>
    <submittedName>
        <fullName evidence="1">Uncharacterized protein</fullName>
    </submittedName>
</protein>
<organism evidence="1 2">
    <name type="scientific">Sorghum bicolor</name>
    <name type="common">Sorghum</name>
    <name type="synonym">Sorghum vulgare</name>
    <dbReference type="NCBI Taxonomy" id="4558"/>
    <lineage>
        <taxon>Eukaryota</taxon>
        <taxon>Viridiplantae</taxon>
        <taxon>Streptophyta</taxon>
        <taxon>Embryophyta</taxon>
        <taxon>Tracheophyta</taxon>
        <taxon>Spermatophyta</taxon>
        <taxon>Magnoliopsida</taxon>
        <taxon>Liliopsida</taxon>
        <taxon>Poales</taxon>
        <taxon>Poaceae</taxon>
        <taxon>PACMAD clade</taxon>
        <taxon>Panicoideae</taxon>
        <taxon>Andropogonodae</taxon>
        <taxon>Andropogoneae</taxon>
        <taxon>Sorghinae</taxon>
        <taxon>Sorghum</taxon>
    </lineage>
</organism>
<evidence type="ECO:0000313" key="2">
    <source>
        <dbReference type="Proteomes" id="UP000807115"/>
    </source>
</evidence>
<evidence type="ECO:0000313" key="1">
    <source>
        <dbReference type="EMBL" id="KAG0519520.1"/>
    </source>
</evidence>
<reference evidence="1" key="2">
    <citation type="submission" date="2020-10" db="EMBL/GenBank/DDBJ databases">
        <authorList>
            <person name="Cooper E.A."/>
            <person name="Brenton Z.W."/>
            <person name="Flinn B.S."/>
            <person name="Jenkins J."/>
            <person name="Shu S."/>
            <person name="Flowers D."/>
            <person name="Luo F."/>
            <person name="Wang Y."/>
            <person name="Xia P."/>
            <person name="Barry K."/>
            <person name="Daum C."/>
            <person name="Lipzen A."/>
            <person name="Yoshinaga Y."/>
            <person name="Schmutz J."/>
            <person name="Saski C."/>
            <person name="Vermerris W."/>
            <person name="Kresovich S."/>
        </authorList>
    </citation>
    <scope>NUCLEOTIDE SEQUENCE</scope>
</reference>
<dbReference type="AlphaFoldDB" id="A0A921U6F5"/>
<name>A0A921U6F5_SORBI</name>
<dbReference type="Proteomes" id="UP000807115">
    <property type="component" value="Chromosome 9"/>
</dbReference>
<proteinExistence type="predicted"/>
<sequence>MDNKILFQLSRPQPEFYSLPDFSSQKKRREEEQAVMSLRRRGVRAFTPMHGATLAVAVAVACSKTRKHPLSSAPSTLVSLGATAMSCCSSSSSRALTPT</sequence>
<gene>
    <name evidence="1" type="ORF">BDA96_09G271300</name>
</gene>
<reference evidence="1" key="1">
    <citation type="journal article" date="2019" name="BMC Genomics">
        <title>A new reference genome for Sorghum bicolor reveals high levels of sequence similarity between sweet and grain genotypes: implications for the genetics of sugar metabolism.</title>
        <authorList>
            <person name="Cooper E.A."/>
            <person name="Brenton Z.W."/>
            <person name="Flinn B.S."/>
            <person name="Jenkins J."/>
            <person name="Shu S."/>
            <person name="Flowers D."/>
            <person name="Luo F."/>
            <person name="Wang Y."/>
            <person name="Xia P."/>
            <person name="Barry K."/>
            <person name="Daum C."/>
            <person name="Lipzen A."/>
            <person name="Yoshinaga Y."/>
            <person name="Schmutz J."/>
            <person name="Saski C."/>
            <person name="Vermerris W."/>
            <person name="Kresovich S."/>
        </authorList>
    </citation>
    <scope>NUCLEOTIDE SEQUENCE</scope>
</reference>
<accession>A0A921U6F5</accession>
<comment type="caution">
    <text evidence="1">The sequence shown here is derived from an EMBL/GenBank/DDBJ whole genome shotgun (WGS) entry which is preliminary data.</text>
</comment>
<dbReference type="EMBL" id="CM027688">
    <property type="protein sequence ID" value="KAG0519520.1"/>
    <property type="molecule type" value="Genomic_DNA"/>
</dbReference>